<keyword evidence="3" id="KW-1185">Reference proteome</keyword>
<feature type="region of interest" description="Disordered" evidence="1">
    <location>
        <begin position="56"/>
        <end position="75"/>
    </location>
</feature>
<dbReference type="Proteomes" id="UP000053611">
    <property type="component" value="Unassembled WGS sequence"/>
</dbReference>
<reference evidence="2 3" key="1">
    <citation type="submission" date="2015-03" db="EMBL/GenBank/DDBJ databases">
        <title>Genomics and transcriptomics of the oil-accumulating basidiomycete yeast T. oleaginosus allow insights into substrate utilization and the diverse evolutionary trajectories of mating systems in fungi.</title>
        <authorList>
            <consortium name="DOE Joint Genome Institute"/>
            <person name="Kourist R."/>
            <person name="Kracht O."/>
            <person name="Bracharz F."/>
            <person name="Lipzen A."/>
            <person name="Nolan M."/>
            <person name="Ohm R."/>
            <person name="Grigoriev I."/>
            <person name="Sun S."/>
            <person name="Heitman J."/>
            <person name="Bruck T."/>
            <person name="Nowrousian M."/>
        </authorList>
    </citation>
    <scope>NUCLEOTIDE SEQUENCE [LARGE SCALE GENOMIC DNA]</scope>
    <source>
        <strain evidence="2 3">IBC0246</strain>
    </source>
</reference>
<sequence>MVSDTVCVGLGRRAAVDLAGDGCLQGTLPMPGTGRAGRYIESIDAGSSSLSRILGNRGGSGASLSRKDADGRMRPMRRWRCV</sequence>
<dbReference type="RefSeq" id="XP_018278318.1">
    <property type="nucleotide sequence ID" value="XM_018423373.1"/>
</dbReference>
<dbReference type="GeneID" id="28983976"/>
<proteinExistence type="predicted"/>
<evidence type="ECO:0000313" key="3">
    <source>
        <dbReference type="Proteomes" id="UP000053611"/>
    </source>
</evidence>
<name>A0A0J0XL75_9TREE</name>
<dbReference type="EMBL" id="KQ087212">
    <property type="protein sequence ID" value="KLT41827.1"/>
    <property type="molecule type" value="Genomic_DNA"/>
</dbReference>
<gene>
    <name evidence="2" type="ORF">CC85DRAFT_286061</name>
</gene>
<organism evidence="2 3">
    <name type="scientific">Cutaneotrichosporon oleaginosum</name>
    <dbReference type="NCBI Taxonomy" id="879819"/>
    <lineage>
        <taxon>Eukaryota</taxon>
        <taxon>Fungi</taxon>
        <taxon>Dikarya</taxon>
        <taxon>Basidiomycota</taxon>
        <taxon>Agaricomycotina</taxon>
        <taxon>Tremellomycetes</taxon>
        <taxon>Trichosporonales</taxon>
        <taxon>Trichosporonaceae</taxon>
        <taxon>Cutaneotrichosporon</taxon>
    </lineage>
</organism>
<dbReference type="AlphaFoldDB" id="A0A0J0XL75"/>
<protein>
    <submittedName>
        <fullName evidence="2">Uncharacterized protein</fullName>
    </submittedName>
</protein>
<evidence type="ECO:0000256" key="1">
    <source>
        <dbReference type="SAM" id="MobiDB-lite"/>
    </source>
</evidence>
<accession>A0A0J0XL75</accession>
<evidence type="ECO:0000313" key="2">
    <source>
        <dbReference type="EMBL" id="KLT41827.1"/>
    </source>
</evidence>